<evidence type="ECO:0000256" key="1">
    <source>
        <dbReference type="SAM" id="Coils"/>
    </source>
</evidence>
<keyword evidence="1" id="KW-0175">Coiled coil</keyword>
<dbReference type="EMBL" id="JAPZBQ010000002">
    <property type="protein sequence ID" value="KAJ5345862.1"/>
    <property type="molecule type" value="Genomic_DNA"/>
</dbReference>
<organism evidence="2 3">
    <name type="scientific">Penicillium brevicompactum</name>
    <dbReference type="NCBI Taxonomy" id="5074"/>
    <lineage>
        <taxon>Eukaryota</taxon>
        <taxon>Fungi</taxon>
        <taxon>Dikarya</taxon>
        <taxon>Ascomycota</taxon>
        <taxon>Pezizomycotina</taxon>
        <taxon>Eurotiomycetes</taxon>
        <taxon>Eurotiomycetidae</taxon>
        <taxon>Eurotiales</taxon>
        <taxon>Aspergillaceae</taxon>
        <taxon>Penicillium</taxon>
    </lineage>
</organism>
<dbReference type="AlphaFoldDB" id="A0A9W9UKD7"/>
<accession>A0A9W9UKD7</accession>
<protein>
    <submittedName>
        <fullName evidence="2">Uncharacterized protein</fullName>
    </submittedName>
</protein>
<evidence type="ECO:0000313" key="2">
    <source>
        <dbReference type="EMBL" id="KAJ5345862.1"/>
    </source>
</evidence>
<dbReference type="Proteomes" id="UP001147695">
    <property type="component" value="Unassembled WGS sequence"/>
</dbReference>
<reference evidence="2" key="2">
    <citation type="journal article" date="2023" name="IMA Fungus">
        <title>Comparative genomic study of the Penicillium genus elucidates a diverse pangenome and 15 lateral gene transfer events.</title>
        <authorList>
            <person name="Petersen C."/>
            <person name="Sorensen T."/>
            <person name="Nielsen M.R."/>
            <person name="Sondergaard T.E."/>
            <person name="Sorensen J.L."/>
            <person name="Fitzpatrick D.A."/>
            <person name="Frisvad J.C."/>
            <person name="Nielsen K.L."/>
        </authorList>
    </citation>
    <scope>NUCLEOTIDE SEQUENCE</scope>
    <source>
        <strain evidence="2">IBT 35673</strain>
    </source>
</reference>
<reference evidence="2" key="1">
    <citation type="submission" date="2022-12" db="EMBL/GenBank/DDBJ databases">
        <authorList>
            <person name="Petersen C."/>
        </authorList>
    </citation>
    <scope>NUCLEOTIDE SEQUENCE</scope>
    <source>
        <strain evidence="2">IBT 35673</strain>
    </source>
</reference>
<sequence length="122" mass="13876">MALIIPNAVLLDRIKELDEDREQALEAVNALMQEQAKIASSFVKNPAEWPDEMRAAHTEYHKLDLLISPARSAYWAAQQNQGNMAHLEWHYRLFKLAEQWIMAAMTYVSPTATHQIGLSSGQ</sequence>
<gene>
    <name evidence="2" type="ORF">N7452_003866</name>
</gene>
<feature type="coiled-coil region" evidence="1">
    <location>
        <begin position="7"/>
        <end position="34"/>
    </location>
</feature>
<name>A0A9W9UKD7_PENBR</name>
<proteinExistence type="predicted"/>
<evidence type="ECO:0000313" key="3">
    <source>
        <dbReference type="Proteomes" id="UP001147695"/>
    </source>
</evidence>
<comment type="caution">
    <text evidence="2">The sequence shown here is derived from an EMBL/GenBank/DDBJ whole genome shotgun (WGS) entry which is preliminary data.</text>
</comment>